<dbReference type="EMBL" id="JBHSMD010000003">
    <property type="protein sequence ID" value="MFC5493728.1"/>
    <property type="molecule type" value="Genomic_DNA"/>
</dbReference>
<proteinExistence type="predicted"/>
<name>A0ABW0N1V3_9ACTN</name>
<feature type="non-terminal residue" evidence="2">
    <location>
        <position position="721"/>
    </location>
</feature>
<dbReference type="InterPro" id="IPR010221">
    <property type="entry name" value="VCBS_dom"/>
</dbReference>
<dbReference type="NCBIfam" id="NF012211">
    <property type="entry name" value="tand_rpt_95"/>
    <property type="match status" value="4"/>
</dbReference>
<gene>
    <name evidence="2" type="ORF">ACFPKY_11495</name>
</gene>
<evidence type="ECO:0000313" key="3">
    <source>
        <dbReference type="Proteomes" id="UP001595956"/>
    </source>
</evidence>
<feature type="region of interest" description="Disordered" evidence="1">
    <location>
        <begin position="405"/>
        <end position="445"/>
    </location>
</feature>
<reference evidence="3" key="1">
    <citation type="journal article" date="2019" name="Int. J. Syst. Evol. Microbiol.">
        <title>The Global Catalogue of Microorganisms (GCM) 10K type strain sequencing project: providing services to taxonomists for standard genome sequencing and annotation.</title>
        <authorList>
            <consortium name="The Broad Institute Genomics Platform"/>
            <consortium name="The Broad Institute Genome Sequencing Center for Infectious Disease"/>
            <person name="Wu L."/>
            <person name="Ma J."/>
        </authorList>
    </citation>
    <scope>NUCLEOTIDE SEQUENCE [LARGE SCALE GENOMIC DNA]</scope>
    <source>
        <strain evidence="3">KACC 13778</strain>
    </source>
</reference>
<evidence type="ECO:0000313" key="2">
    <source>
        <dbReference type="EMBL" id="MFC5493728.1"/>
    </source>
</evidence>
<dbReference type="PANTHER" id="PTHR34720:SF9">
    <property type="entry name" value="BLR4714 PROTEIN"/>
    <property type="match status" value="1"/>
</dbReference>
<dbReference type="PANTHER" id="PTHR34720">
    <property type="entry name" value="MICROCYSTIN DEPENDENT PROTEIN"/>
    <property type="match status" value="1"/>
</dbReference>
<comment type="caution">
    <text evidence="2">The sequence shown here is derived from an EMBL/GenBank/DDBJ whole genome shotgun (WGS) entry which is preliminary data.</text>
</comment>
<dbReference type="NCBIfam" id="TIGR01965">
    <property type="entry name" value="VCBS_repeat"/>
    <property type="match status" value="1"/>
</dbReference>
<protein>
    <submittedName>
        <fullName evidence="2">Ig-like domain-containing protein</fullName>
    </submittedName>
</protein>
<organism evidence="2 3">
    <name type="scientific">Nocardioides caricicola</name>
    <dbReference type="NCBI Taxonomy" id="634770"/>
    <lineage>
        <taxon>Bacteria</taxon>
        <taxon>Bacillati</taxon>
        <taxon>Actinomycetota</taxon>
        <taxon>Actinomycetes</taxon>
        <taxon>Propionibacteriales</taxon>
        <taxon>Nocardioidaceae</taxon>
        <taxon>Nocardioides</taxon>
    </lineage>
</organism>
<evidence type="ECO:0000256" key="1">
    <source>
        <dbReference type="SAM" id="MobiDB-lite"/>
    </source>
</evidence>
<dbReference type="Proteomes" id="UP001595956">
    <property type="component" value="Unassembled WGS sequence"/>
</dbReference>
<keyword evidence="3" id="KW-1185">Reference proteome</keyword>
<dbReference type="Gene3D" id="2.60.40.3440">
    <property type="match status" value="3"/>
</dbReference>
<sequence length="721" mass="72785">MLGLGSAFTGVVMRRLATRSTVGAVVGAVVTAAGLTVTSSPAVMATPDDRRPQARADRLRVLEDRVLRLPAPGVLANDSGSGRLRAVLAAAPARARVEVRPNGAVRVVPATDVNGLLRFAYRAVDAEGRSDRAVGRVRVVPVNDAPVFVPGPDQVVGPDAGRQVVPGWATGIDAGAPNEQAQRLAFRIDDVSDPALFADDGLPTVSPKGLLSYTPAPGANGSATVTVTLTDDGGVASGGADRSTATQLRITISPRSVPPAVTAGPGTTSYFAGSAPVPLAPGLELVDDDSDIAGATVALVGGGVDGVRLAGPSGDGITASYDAASGILTLSGKADAATYQRALRTVTFATGPGASRGPRPVTIEVEDADGLTGRATRDVQVVRDDPSTTTADVATAAEDTTASGNVLANDIDPDDTLTVTGHTQPARGTLTIEPDGDFTYTPEPDWNGTVPTVTYTTGTGATGTLDITITPVNDAPVAAGDSRILDEDGAATIDVLANDTDADGDPLSAVPVTGPVHGTVVVDANGTLTYTPDANFHGTDSFTYQADDGDLTSGSATVTLTVEPVEDVPVAHDDSYRTPPDTAATGDVLANDVDGDGDGLFAVLVTGAMHGTVALHASGSFTYMPIAGYRGTDSFTYAASDGHASGNTATVTVVVDDPTITVADTSTVAEDTQASGNVLANDVDPDDTLTVTSHTDPGTGTLAIAPDGSYTYDPPADWNGA</sequence>
<dbReference type="Pfam" id="PF17963">
    <property type="entry name" value="Big_9"/>
    <property type="match status" value="5"/>
</dbReference>
<dbReference type="RefSeq" id="WP_379187736.1">
    <property type="nucleotide sequence ID" value="NZ_JBHSMD010000003.1"/>
</dbReference>
<accession>A0ABW0N1V3</accession>
<feature type="region of interest" description="Disordered" evidence="1">
    <location>
        <begin position="692"/>
        <end position="721"/>
    </location>
</feature>